<dbReference type="Proteomes" id="UP000267794">
    <property type="component" value="Chromosome"/>
</dbReference>
<dbReference type="GO" id="GO:0016020">
    <property type="term" value="C:membrane"/>
    <property type="evidence" value="ECO:0007669"/>
    <property type="project" value="GOC"/>
</dbReference>
<gene>
    <name evidence="2" type="ORF">BC335_1972</name>
</gene>
<dbReference type="PANTHER" id="PTHR32385">
    <property type="entry name" value="MANNOSYL PHOSPHORYLINOSITOL CERAMIDE SYNTHASE"/>
    <property type="match status" value="1"/>
</dbReference>
<accession>A0A386RH88</accession>
<evidence type="ECO:0000313" key="3">
    <source>
        <dbReference type="Proteomes" id="UP000267794"/>
    </source>
</evidence>
<dbReference type="InterPro" id="IPR029044">
    <property type="entry name" value="Nucleotide-diphossugar_trans"/>
</dbReference>
<evidence type="ECO:0000256" key="1">
    <source>
        <dbReference type="ARBA" id="ARBA00022679"/>
    </source>
</evidence>
<name>A0A386RH88_LACHE</name>
<dbReference type="GO" id="GO:0051999">
    <property type="term" value="P:mannosyl-inositol phosphorylceramide biosynthetic process"/>
    <property type="evidence" value="ECO:0007669"/>
    <property type="project" value="TreeGrafter"/>
</dbReference>
<keyword evidence="1 2" id="KW-0808">Transferase</keyword>
<sequence length="242" mass="28885">MIPKVINYVWVGGKELPSSTKMVINTWRRNLPDYKIIQWNEKNLPINQLKKDNKFFRKCCEYKLYAFMSDYLRLWILFNYGGIYLDTDVEVLKKFDPLLKNEGFIGFEAGDKKIGEYIGSGIIGAQKGNETIKKLLDFYKEEIWNSQEYVNTIIYKKIYLRDNNIFKNMTIYPRNYFAPYSPYETQATINHVVENKDSYTIHWFNANWNLSRKGYIFITTKYINNPILKALIKVKRYLGYKK</sequence>
<dbReference type="EMBL" id="CP017982">
    <property type="protein sequence ID" value="AYE62339.1"/>
    <property type="molecule type" value="Genomic_DNA"/>
</dbReference>
<dbReference type="InterPro" id="IPR051706">
    <property type="entry name" value="Glycosyltransferase_domain"/>
</dbReference>
<proteinExistence type="predicted"/>
<dbReference type="PANTHER" id="PTHR32385:SF15">
    <property type="entry name" value="INOSITOL PHOSPHOCERAMIDE MANNOSYLTRANSFERASE 1"/>
    <property type="match status" value="1"/>
</dbReference>
<dbReference type="InterPro" id="IPR007577">
    <property type="entry name" value="GlycoTrfase_DXD_sugar-bd_CS"/>
</dbReference>
<reference evidence="2 3" key="1">
    <citation type="submission" date="2016-10" db="EMBL/GenBank/DDBJ databases">
        <title>Complete genomic sequencing of Lactobacillus helveticus LH99 and comparative genome analysis.</title>
        <authorList>
            <person name="Li N."/>
            <person name="You C."/>
            <person name="Liu Z."/>
        </authorList>
    </citation>
    <scope>NUCLEOTIDE SEQUENCE [LARGE SCALE GENOMIC DNA]</scope>
    <source>
        <strain evidence="2 3">LH99</strain>
    </source>
</reference>
<dbReference type="GO" id="GO:0000030">
    <property type="term" value="F:mannosyltransferase activity"/>
    <property type="evidence" value="ECO:0007669"/>
    <property type="project" value="TreeGrafter"/>
</dbReference>
<dbReference type="Gene3D" id="3.90.550.20">
    <property type="match status" value="1"/>
</dbReference>
<organism evidence="2 3">
    <name type="scientific">Lactobacillus helveticus</name>
    <name type="common">Lactobacillus suntoryeus</name>
    <dbReference type="NCBI Taxonomy" id="1587"/>
    <lineage>
        <taxon>Bacteria</taxon>
        <taxon>Bacillati</taxon>
        <taxon>Bacillota</taxon>
        <taxon>Bacilli</taxon>
        <taxon>Lactobacillales</taxon>
        <taxon>Lactobacillaceae</taxon>
        <taxon>Lactobacillus</taxon>
    </lineage>
</organism>
<dbReference type="SUPFAM" id="SSF53448">
    <property type="entry name" value="Nucleotide-diphospho-sugar transferases"/>
    <property type="match status" value="1"/>
</dbReference>
<dbReference type="Pfam" id="PF04488">
    <property type="entry name" value="Gly_transf_sug"/>
    <property type="match status" value="1"/>
</dbReference>
<evidence type="ECO:0000313" key="2">
    <source>
        <dbReference type="EMBL" id="AYE62339.1"/>
    </source>
</evidence>
<dbReference type="RefSeq" id="WP_120357680.1">
    <property type="nucleotide sequence ID" value="NZ_CP017982.1"/>
</dbReference>
<protein>
    <submittedName>
        <fullName evidence="2">Glycosyltransferase in exopolysaccharide biosynthesis</fullName>
    </submittedName>
</protein>
<dbReference type="AlphaFoldDB" id="A0A386RH88"/>